<dbReference type="Pfam" id="PF00126">
    <property type="entry name" value="HTH_1"/>
    <property type="match status" value="1"/>
</dbReference>
<dbReference type="InterPro" id="IPR036390">
    <property type="entry name" value="WH_DNA-bd_sf"/>
</dbReference>
<dbReference type="SUPFAM" id="SSF46785">
    <property type="entry name" value="Winged helix' DNA-binding domain"/>
    <property type="match status" value="1"/>
</dbReference>
<evidence type="ECO:0000256" key="1">
    <source>
        <dbReference type="ARBA" id="ARBA00009437"/>
    </source>
</evidence>
<organism evidence="6 7">
    <name type="scientific">Chromobacterium subtsugae</name>
    <dbReference type="NCBI Taxonomy" id="251747"/>
    <lineage>
        <taxon>Bacteria</taxon>
        <taxon>Pseudomonadati</taxon>
        <taxon>Pseudomonadota</taxon>
        <taxon>Betaproteobacteria</taxon>
        <taxon>Neisseriales</taxon>
        <taxon>Chromobacteriaceae</taxon>
        <taxon>Chromobacterium</taxon>
    </lineage>
</organism>
<dbReference type="InterPro" id="IPR050950">
    <property type="entry name" value="HTH-type_LysR_regulators"/>
</dbReference>
<keyword evidence="4" id="KW-0804">Transcription</keyword>
<reference evidence="6 7" key="1">
    <citation type="submission" date="2021-05" db="EMBL/GenBank/DDBJ databases">
        <title>Draft Whole Genome Sequencing Of Biosensor Chromobacterium violaceum Strain CV026 Reveals A Regulatory RNA In Chromobacterium violaceum Phenotype Regulatory Network.</title>
        <authorList>
            <person name="Hong K.W."/>
            <person name="Chan K.G."/>
            <person name="Chang C.-Y."/>
        </authorList>
    </citation>
    <scope>NUCLEOTIDE SEQUENCE [LARGE SCALE GENOMIC DNA]</scope>
    <source>
        <strain evidence="6 7">ATCC 31532</strain>
    </source>
</reference>
<dbReference type="PROSITE" id="PS50931">
    <property type="entry name" value="HTH_LYSR"/>
    <property type="match status" value="1"/>
</dbReference>
<dbReference type="Proteomes" id="UP000711178">
    <property type="component" value="Unassembled WGS sequence"/>
</dbReference>
<dbReference type="NCBIfam" id="NF008416">
    <property type="entry name" value="PRK11242.1"/>
    <property type="match status" value="1"/>
</dbReference>
<dbReference type="Gene3D" id="3.40.190.290">
    <property type="match status" value="1"/>
</dbReference>
<gene>
    <name evidence="6" type="primary">cynR</name>
    <name evidence="6" type="ORF">KIF53_14385</name>
</gene>
<evidence type="ECO:0000256" key="4">
    <source>
        <dbReference type="ARBA" id="ARBA00023163"/>
    </source>
</evidence>
<evidence type="ECO:0000256" key="3">
    <source>
        <dbReference type="ARBA" id="ARBA00023125"/>
    </source>
</evidence>
<proteinExistence type="inferred from homology"/>
<dbReference type="InterPro" id="IPR036388">
    <property type="entry name" value="WH-like_DNA-bd_sf"/>
</dbReference>
<evidence type="ECO:0000256" key="2">
    <source>
        <dbReference type="ARBA" id="ARBA00023015"/>
    </source>
</evidence>
<keyword evidence="2" id="KW-0805">Transcription regulation</keyword>
<keyword evidence="7" id="KW-1185">Reference proteome</keyword>
<dbReference type="InterPro" id="IPR000847">
    <property type="entry name" value="LysR_HTH_N"/>
</dbReference>
<dbReference type="EMBL" id="JAHDTB010000012">
    <property type="protein sequence ID" value="MBW8288821.1"/>
    <property type="molecule type" value="Genomic_DNA"/>
</dbReference>
<comment type="similarity">
    <text evidence="1">Belongs to the LysR transcriptional regulatory family.</text>
</comment>
<accession>A0ABS7FFQ6</accession>
<dbReference type="Pfam" id="PF03466">
    <property type="entry name" value="LysR_substrate"/>
    <property type="match status" value="1"/>
</dbReference>
<sequence length="295" mass="32118">MILRHIRYLVAVAEHGNFTRAAEALHVSQPTLSQQIRQLEDQVGAPLLDRSGRAVRPTDAGAAYLEYARRALRELAAAQRATQEVADLSRGALRLAMTPTFTCYLLGPLVERYAARHPGVKLEIREMTQDAMEAALAADELDLGIAFDTAGAPEIQRQPLFAEKLCVVAGPRHRWRELATPLDARALEQAPLALLSADFATRGHIDAHFRQLGIAPRVAMEANTIGAILETVRRGAMATILPEAIARQDPALHALEMRPALPARTAALLCRRDGYRSAAARACLPLLEELAGQLA</sequence>
<dbReference type="PRINTS" id="PR00039">
    <property type="entry name" value="HTHLYSR"/>
</dbReference>
<keyword evidence="3" id="KW-0238">DNA-binding</keyword>
<comment type="caution">
    <text evidence="6">The sequence shown here is derived from an EMBL/GenBank/DDBJ whole genome shotgun (WGS) entry which is preliminary data.</text>
</comment>
<evidence type="ECO:0000259" key="5">
    <source>
        <dbReference type="PROSITE" id="PS50931"/>
    </source>
</evidence>
<evidence type="ECO:0000313" key="7">
    <source>
        <dbReference type="Proteomes" id="UP000711178"/>
    </source>
</evidence>
<name>A0ABS7FFQ6_9NEIS</name>
<dbReference type="PANTHER" id="PTHR30419">
    <property type="entry name" value="HTH-TYPE TRANSCRIPTIONAL REGULATOR YBHD"/>
    <property type="match status" value="1"/>
</dbReference>
<feature type="domain" description="HTH lysR-type" evidence="5">
    <location>
        <begin position="1"/>
        <end position="58"/>
    </location>
</feature>
<evidence type="ECO:0000313" key="6">
    <source>
        <dbReference type="EMBL" id="MBW8288821.1"/>
    </source>
</evidence>
<dbReference type="InterPro" id="IPR005119">
    <property type="entry name" value="LysR_subst-bd"/>
</dbReference>
<dbReference type="Gene3D" id="1.10.10.10">
    <property type="entry name" value="Winged helix-like DNA-binding domain superfamily/Winged helix DNA-binding domain"/>
    <property type="match status" value="1"/>
</dbReference>
<dbReference type="GeneID" id="89684268"/>
<protein>
    <submittedName>
        <fullName evidence="6">Transcriptional regulator CynR</fullName>
    </submittedName>
</protein>
<dbReference type="SUPFAM" id="SSF53850">
    <property type="entry name" value="Periplasmic binding protein-like II"/>
    <property type="match status" value="1"/>
</dbReference>
<dbReference type="RefSeq" id="WP_043576981.1">
    <property type="nucleotide sequence ID" value="NZ_CP142381.1"/>
</dbReference>